<feature type="domain" description="Thioredoxin-like fold" evidence="1">
    <location>
        <begin position="15"/>
        <end position="165"/>
    </location>
</feature>
<accession>A0A1Y4R1I2</accession>
<dbReference type="InterPro" id="IPR036249">
    <property type="entry name" value="Thioredoxin-like_sf"/>
</dbReference>
<comment type="caution">
    <text evidence="2">The sequence shown here is derived from an EMBL/GenBank/DDBJ whole genome shotgun (WGS) entry which is preliminary data.</text>
</comment>
<proteinExistence type="predicted"/>
<dbReference type="Pfam" id="PF13462">
    <property type="entry name" value="Thioredoxin_4"/>
    <property type="match status" value="1"/>
</dbReference>
<dbReference type="Gene3D" id="1.10.1200.90">
    <property type="entry name" value="DsbA-like domain"/>
    <property type="match status" value="1"/>
</dbReference>
<evidence type="ECO:0000313" key="2">
    <source>
        <dbReference type="EMBL" id="OUQ11180.1"/>
    </source>
</evidence>
<name>A0A1Y4R1I2_9ENTE</name>
<gene>
    <name evidence="2" type="ORF">B5E88_02995</name>
</gene>
<evidence type="ECO:0000313" key="3">
    <source>
        <dbReference type="Proteomes" id="UP000196074"/>
    </source>
</evidence>
<dbReference type="Proteomes" id="UP000196074">
    <property type="component" value="Unassembled WGS sequence"/>
</dbReference>
<dbReference type="InterPro" id="IPR012336">
    <property type="entry name" value="Thioredoxin-like_fold"/>
</dbReference>
<sequence>MDISVIKAEQTNAKNGLVIGNGKHIMKEFMNLRCPYCRQWFNESKALLADADVTRVIKLFDKEKPSLQRGNVMHRFVDTTNESTILASIQKIFDTQEEWGDLELDEVATFAKEKLGLSENNHSAYSQLIVDEANAANIKFVPTIIVEEHIFDESISEDELKEILK</sequence>
<dbReference type="SUPFAM" id="SSF52833">
    <property type="entry name" value="Thioredoxin-like"/>
    <property type="match status" value="1"/>
</dbReference>
<dbReference type="RefSeq" id="WP_087214027.1">
    <property type="nucleotide sequence ID" value="NZ_NFLC01000004.1"/>
</dbReference>
<evidence type="ECO:0000259" key="1">
    <source>
        <dbReference type="Pfam" id="PF13462"/>
    </source>
</evidence>
<organism evidence="2 3">
    <name type="scientific">Enterococcus cecorum</name>
    <dbReference type="NCBI Taxonomy" id="44008"/>
    <lineage>
        <taxon>Bacteria</taxon>
        <taxon>Bacillati</taxon>
        <taxon>Bacillota</taxon>
        <taxon>Bacilli</taxon>
        <taxon>Lactobacillales</taxon>
        <taxon>Enterococcaceae</taxon>
        <taxon>Enterococcus</taxon>
    </lineage>
</organism>
<dbReference type="Gene3D" id="3.40.30.10">
    <property type="entry name" value="Glutaredoxin"/>
    <property type="match status" value="1"/>
</dbReference>
<reference evidence="3" key="1">
    <citation type="submission" date="2017-04" db="EMBL/GenBank/DDBJ databases">
        <title>Function of individual gut microbiota members based on whole genome sequencing of pure cultures obtained from chicken caecum.</title>
        <authorList>
            <person name="Medvecky M."/>
            <person name="Cejkova D."/>
            <person name="Polansky O."/>
            <person name="Karasova D."/>
            <person name="Kubasova T."/>
            <person name="Cizek A."/>
            <person name="Rychlik I."/>
        </authorList>
    </citation>
    <scope>NUCLEOTIDE SEQUENCE [LARGE SCALE GENOMIC DNA]</scope>
    <source>
        <strain evidence="3">An144</strain>
    </source>
</reference>
<dbReference type="AlphaFoldDB" id="A0A1Y4R1I2"/>
<dbReference type="EMBL" id="NFLC01000004">
    <property type="protein sequence ID" value="OUQ11180.1"/>
    <property type="molecule type" value="Genomic_DNA"/>
</dbReference>
<protein>
    <submittedName>
        <fullName evidence="2">Thioredoxin</fullName>
    </submittedName>
</protein>